<evidence type="ECO:0000259" key="1">
    <source>
        <dbReference type="SMART" id="SM00829"/>
    </source>
</evidence>
<sequence length="319" mass="33672">MKAIVQHTYGGTDVLEFTEAPVARIKPDEVLVQVRAAAVDAGVWHLMTGTPYLLRLGFGLTRPRKPIRGMDAAGTVAAVGANVTTFEPGDDVFGTCDGAFAEYAPTHHTKLIRKPQNLTFEQAAAIPISAFTALAALRDKGEIKARQRVLVIGAGGGVGSYAVQLAKVFGADVTGLCSTSKVEFVRGLGADEVLDYTKDDFTRDEFDLILDIAGNRPINHVRTALSARGTLVIVGGERGKVIGGTSGLLKATLLNPFVKHTLRGLISLGNKEDLAVLGELAGAGKITPAVDRTYPLSEVPEAITYVQAGRARGKVVITV</sequence>
<gene>
    <name evidence="2" type="ORF">AOZ06_26755</name>
</gene>
<dbReference type="Proteomes" id="UP000063699">
    <property type="component" value="Chromosome"/>
</dbReference>
<dbReference type="SUPFAM" id="SSF51735">
    <property type="entry name" value="NAD(P)-binding Rossmann-fold domains"/>
    <property type="match status" value="1"/>
</dbReference>
<name>A0A0N9I1X7_9PSEU</name>
<dbReference type="SUPFAM" id="SSF50129">
    <property type="entry name" value="GroES-like"/>
    <property type="match status" value="1"/>
</dbReference>
<dbReference type="Pfam" id="PF08240">
    <property type="entry name" value="ADH_N"/>
    <property type="match status" value="1"/>
</dbReference>
<dbReference type="CDD" id="cd08267">
    <property type="entry name" value="MDR1"/>
    <property type="match status" value="1"/>
</dbReference>
<dbReference type="KEGG" id="kphy:AOZ06_26755"/>
<evidence type="ECO:0000313" key="2">
    <source>
        <dbReference type="EMBL" id="ALG10018.1"/>
    </source>
</evidence>
<feature type="domain" description="Enoyl reductase (ER)" evidence="1">
    <location>
        <begin position="10"/>
        <end position="317"/>
    </location>
</feature>
<dbReference type="OrthoDB" id="3727682at2"/>
<dbReference type="Pfam" id="PF13602">
    <property type="entry name" value="ADH_zinc_N_2"/>
    <property type="match status" value="1"/>
</dbReference>
<dbReference type="PANTHER" id="PTHR44013:SF1">
    <property type="entry name" value="ZINC-TYPE ALCOHOL DEHYDROGENASE-LIKE PROTEIN C16A3.02C"/>
    <property type="match status" value="1"/>
</dbReference>
<dbReference type="InterPro" id="IPR036291">
    <property type="entry name" value="NAD(P)-bd_dom_sf"/>
</dbReference>
<reference evidence="2 3" key="1">
    <citation type="submission" date="2015-07" db="EMBL/GenBank/DDBJ databases">
        <title>Genome sequencing of Kibdelosporangium phytohabitans.</title>
        <authorList>
            <person name="Qin S."/>
            <person name="Xing K."/>
        </authorList>
    </citation>
    <scope>NUCLEOTIDE SEQUENCE [LARGE SCALE GENOMIC DNA]</scope>
    <source>
        <strain evidence="2 3">KLBMP1111</strain>
    </source>
</reference>
<dbReference type="InterPro" id="IPR013154">
    <property type="entry name" value="ADH-like_N"/>
</dbReference>
<keyword evidence="3" id="KW-1185">Reference proteome</keyword>
<dbReference type="Gene3D" id="3.90.180.10">
    <property type="entry name" value="Medium-chain alcohol dehydrogenases, catalytic domain"/>
    <property type="match status" value="1"/>
</dbReference>
<dbReference type="PANTHER" id="PTHR44013">
    <property type="entry name" value="ZINC-TYPE ALCOHOL DEHYDROGENASE-LIKE PROTEIN C16A3.02C"/>
    <property type="match status" value="1"/>
</dbReference>
<dbReference type="STRING" id="860235.AOZ06_26755"/>
<dbReference type="AlphaFoldDB" id="A0A0N9I1X7"/>
<dbReference type="InterPro" id="IPR011032">
    <property type="entry name" value="GroES-like_sf"/>
</dbReference>
<dbReference type="SMART" id="SM00829">
    <property type="entry name" value="PKS_ER"/>
    <property type="match status" value="1"/>
</dbReference>
<protein>
    <submittedName>
        <fullName evidence="2">NADPH:quinone reductase</fullName>
    </submittedName>
</protein>
<organism evidence="2 3">
    <name type="scientific">Kibdelosporangium phytohabitans</name>
    <dbReference type="NCBI Taxonomy" id="860235"/>
    <lineage>
        <taxon>Bacteria</taxon>
        <taxon>Bacillati</taxon>
        <taxon>Actinomycetota</taxon>
        <taxon>Actinomycetes</taxon>
        <taxon>Pseudonocardiales</taxon>
        <taxon>Pseudonocardiaceae</taxon>
        <taxon>Kibdelosporangium</taxon>
    </lineage>
</organism>
<evidence type="ECO:0000313" key="3">
    <source>
        <dbReference type="Proteomes" id="UP000063699"/>
    </source>
</evidence>
<proteinExistence type="predicted"/>
<dbReference type="EMBL" id="CP012752">
    <property type="protein sequence ID" value="ALG10018.1"/>
    <property type="molecule type" value="Genomic_DNA"/>
</dbReference>
<dbReference type="GO" id="GO:0016491">
    <property type="term" value="F:oxidoreductase activity"/>
    <property type="evidence" value="ECO:0007669"/>
    <property type="project" value="InterPro"/>
</dbReference>
<dbReference type="Gene3D" id="3.40.50.720">
    <property type="entry name" value="NAD(P)-binding Rossmann-like Domain"/>
    <property type="match status" value="1"/>
</dbReference>
<dbReference type="InterPro" id="IPR020843">
    <property type="entry name" value="ER"/>
</dbReference>
<dbReference type="RefSeq" id="WP_054291922.1">
    <property type="nucleotide sequence ID" value="NZ_CP012752.1"/>
</dbReference>
<accession>A0A0N9I1X7</accession>
<dbReference type="InterPro" id="IPR052733">
    <property type="entry name" value="Chloroplast_QOR"/>
</dbReference>